<comment type="caution">
    <text evidence="6">The sequence shown here is derived from an EMBL/GenBank/DDBJ whole genome shotgun (WGS) entry which is preliminary data.</text>
</comment>
<feature type="domain" description="tRNA/rRNA methyltransferase SpoU type" evidence="4">
    <location>
        <begin position="111"/>
        <end position="251"/>
    </location>
</feature>
<dbReference type="Pfam" id="PF22435">
    <property type="entry name" value="MRM3-like_sub_bind"/>
    <property type="match status" value="1"/>
</dbReference>
<accession>M1WR78</accession>
<dbReference type="Proteomes" id="UP000053051">
    <property type="component" value="Unassembled WGS sequence"/>
</dbReference>
<gene>
    <name evidence="6" type="ORF">RINTHH_6240</name>
</gene>
<keyword evidence="2 6" id="KW-0489">Methyltransferase</keyword>
<dbReference type="SUPFAM" id="SSF75217">
    <property type="entry name" value="alpha/beta knot"/>
    <property type="match status" value="1"/>
</dbReference>
<evidence type="ECO:0000259" key="5">
    <source>
        <dbReference type="Pfam" id="PF22435"/>
    </source>
</evidence>
<dbReference type="OrthoDB" id="9794400at2"/>
<keyword evidence="7" id="KW-1185">Reference proteome</keyword>
<dbReference type="GO" id="GO:0008173">
    <property type="term" value="F:RNA methyltransferase activity"/>
    <property type="evidence" value="ECO:0007669"/>
    <property type="project" value="InterPro"/>
</dbReference>
<keyword evidence="3" id="KW-0808">Transferase</keyword>
<dbReference type="InterPro" id="IPR001537">
    <property type="entry name" value="SpoU_MeTrfase"/>
</dbReference>
<dbReference type="EMBL" id="CAIY01000027">
    <property type="protein sequence ID" value="CCH66779.1"/>
    <property type="molecule type" value="Genomic_DNA"/>
</dbReference>
<dbReference type="GO" id="GO:0003723">
    <property type="term" value="F:RNA binding"/>
    <property type="evidence" value="ECO:0007669"/>
    <property type="project" value="InterPro"/>
</dbReference>
<dbReference type="PANTHER" id="PTHR43191:SF2">
    <property type="entry name" value="RRNA METHYLTRANSFERASE 3, MITOCHONDRIAL"/>
    <property type="match status" value="1"/>
</dbReference>
<dbReference type="Gene3D" id="3.30.1330.30">
    <property type="match status" value="1"/>
</dbReference>
<evidence type="ECO:0000313" key="7">
    <source>
        <dbReference type="Proteomes" id="UP000053051"/>
    </source>
</evidence>
<feature type="domain" description="MRM3-like substrate binding" evidence="5">
    <location>
        <begin position="7"/>
        <end position="95"/>
    </location>
</feature>
<dbReference type="STRING" id="1165094.RINTHH_6240"/>
<evidence type="ECO:0000259" key="4">
    <source>
        <dbReference type="Pfam" id="PF00588"/>
    </source>
</evidence>
<dbReference type="SUPFAM" id="SSF55315">
    <property type="entry name" value="L30e-like"/>
    <property type="match status" value="1"/>
</dbReference>
<dbReference type="GO" id="GO:0006396">
    <property type="term" value="P:RNA processing"/>
    <property type="evidence" value="ECO:0007669"/>
    <property type="project" value="InterPro"/>
</dbReference>
<proteinExistence type="inferred from homology"/>
<dbReference type="PANTHER" id="PTHR43191">
    <property type="entry name" value="RRNA METHYLTRANSFERASE 3"/>
    <property type="match status" value="1"/>
</dbReference>
<evidence type="ECO:0000256" key="3">
    <source>
        <dbReference type="ARBA" id="ARBA00022679"/>
    </source>
</evidence>
<reference evidence="6 7" key="1">
    <citation type="submission" date="2012-05" db="EMBL/GenBank/DDBJ databases">
        <authorList>
            <person name="Hilton J."/>
        </authorList>
    </citation>
    <scope>NUCLEOTIDE SEQUENCE [LARGE SCALE GENOMIC DNA]</scope>
    <source>
        <strain evidence="6 7">HH01</strain>
    </source>
</reference>
<organism evidence="6 7">
    <name type="scientific">Richelia intracellularis HH01</name>
    <dbReference type="NCBI Taxonomy" id="1165094"/>
    <lineage>
        <taxon>Bacteria</taxon>
        <taxon>Bacillati</taxon>
        <taxon>Cyanobacteriota</taxon>
        <taxon>Cyanophyceae</taxon>
        <taxon>Nostocales</taxon>
        <taxon>Nostocaceae</taxon>
        <taxon>Richelia</taxon>
    </lineage>
</organism>
<sequence>MLTSTQNNLVKKIRKLHSTKERDKQGLFLIEGTHLIKEACDVGYPLVNVCCTIQWQKNNQVLWNDVCSRCNYADIVSQEVLNLIATTIRPNGIIATAVRRSDSINIPLNGIIIALEAIQDPGNLGTIIRTSVAAGAAGLWVSKDSVDLDNPKVLRASAGQWFHLPMTVIADLRKTVKQAQQAGIQVIASLPNANLIYWDVDWQQPSLILLGNEGAGLSPDLSAIADFQVNIPLYPRVESLNVGVAGSLMLYEALRQRSLQ</sequence>
<dbReference type="Pfam" id="PF00588">
    <property type="entry name" value="SpoU_methylase"/>
    <property type="match status" value="1"/>
</dbReference>
<dbReference type="AlphaFoldDB" id="M1WR78"/>
<evidence type="ECO:0000313" key="6">
    <source>
        <dbReference type="EMBL" id="CCH66779.1"/>
    </source>
</evidence>
<reference evidence="7" key="2">
    <citation type="submission" date="2016-01" db="EMBL/GenBank/DDBJ databases">
        <title>Diatom-associated endosymboitic cyanobacterium lacks core nitrogen metabolism enzymes.</title>
        <authorList>
            <person name="Hilton J.A."/>
            <person name="Foster R.A."/>
            <person name="Tripp H.J."/>
            <person name="Carter B.J."/>
            <person name="Zehr J.P."/>
            <person name="Villareal T.A."/>
        </authorList>
    </citation>
    <scope>NUCLEOTIDE SEQUENCE [LARGE SCALE GENOMIC DNA]</scope>
    <source>
        <strain evidence="7">HH01</strain>
    </source>
</reference>
<dbReference type="InterPro" id="IPR051259">
    <property type="entry name" value="rRNA_Methyltransferase"/>
</dbReference>
<evidence type="ECO:0000256" key="2">
    <source>
        <dbReference type="ARBA" id="ARBA00022603"/>
    </source>
</evidence>
<dbReference type="InterPro" id="IPR053888">
    <property type="entry name" value="MRM3-like_sub_bind"/>
</dbReference>
<dbReference type="CDD" id="cd18095">
    <property type="entry name" value="SpoU-like_rRNA-MTase"/>
    <property type="match status" value="1"/>
</dbReference>
<protein>
    <submittedName>
        <fullName evidence="6">FIG011178: rRNA methylase</fullName>
    </submittedName>
</protein>
<dbReference type="InterPro" id="IPR029028">
    <property type="entry name" value="Alpha/beta_knot_MTases"/>
</dbReference>
<evidence type="ECO:0000256" key="1">
    <source>
        <dbReference type="ARBA" id="ARBA00007228"/>
    </source>
</evidence>
<dbReference type="GO" id="GO:0032259">
    <property type="term" value="P:methylation"/>
    <property type="evidence" value="ECO:0007669"/>
    <property type="project" value="UniProtKB-KW"/>
</dbReference>
<dbReference type="InterPro" id="IPR029064">
    <property type="entry name" value="Ribosomal_eL30-like_sf"/>
</dbReference>
<dbReference type="RefSeq" id="WP_008232607.1">
    <property type="nucleotide sequence ID" value="NZ_CAIY01000027.1"/>
</dbReference>
<dbReference type="Gene3D" id="3.40.1280.10">
    <property type="match status" value="1"/>
</dbReference>
<name>M1WR78_9NOST</name>
<dbReference type="InterPro" id="IPR029026">
    <property type="entry name" value="tRNA_m1G_MTases_N"/>
</dbReference>
<comment type="similarity">
    <text evidence="1">Belongs to the class IV-like SAM-binding methyltransferase superfamily. RNA methyltransferase TrmH family.</text>
</comment>